<dbReference type="RefSeq" id="WP_218096053.1">
    <property type="nucleotide sequence ID" value="NZ_CAJVAS010000064.1"/>
</dbReference>
<sequence>MNARQDNAGNDSKFRIMTSNIWGNCGDNAIANRDDNLADVFMEYMPDVLGLQEVSPKARREPVSLFDLLDGRYTEVAVPIGELSNNYTPLLHTQRLTVLESGFHRFSGLNDSNSKSITWAVFECTRSGQRFAVCNVHFYWKSDQAGEEARRSNSRELMSVADAIQQRWPVPVCCIGDFNCRIGSAPVQHLFEHGFLDAQVTAAVQTSDSNAHHPYPKWDEAQQAFVHGPAPTGTYREAIDHVFYRGDQAAVGEYVTVLDQKALDASDHCPVYADFSFEGGGKL</sequence>
<gene>
    <name evidence="9" type="ORF">PAESOLCIP111_06393</name>
</gene>
<dbReference type="PANTHER" id="PTHR15822">
    <property type="entry name" value="TRAF AND TNF RECEPTOR-ASSOCIATED PROTEIN"/>
    <property type="match status" value="1"/>
</dbReference>
<reference evidence="9" key="1">
    <citation type="submission" date="2021-06" db="EMBL/GenBank/DDBJ databases">
        <authorList>
            <person name="Criscuolo A."/>
        </authorList>
    </citation>
    <scope>NUCLEOTIDE SEQUENCE</scope>
    <source>
        <strain evidence="9">CIP111600</strain>
    </source>
</reference>
<dbReference type="GO" id="GO:0006302">
    <property type="term" value="P:double-strand break repair"/>
    <property type="evidence" value="ECO:0007669"/>
    <property type="project" value="TreeGrafter"/>
</dbReference>
<dbReference type="GO" id="GO:0046872">
    <property type="term" value="F:metal ion binding"/>
    <property type="evidence" value="ECO:0007669"/>
    <property type="project" value="UniProtKB-KW"/>
</dbReference>
<dbReference type="AlphaFoldDB" id="A0A916NM18"/>
<evidence type="ECO:0000313" key="9">
    <source>
        <dbReference type="EMBL" id="CAG7651812.1"/>
    </source>
</evidence>
<dbReference type="InterPro" id="IPR005135">
    <property type="entry name" value="Endo/exonuclease/phosphatase"/>
</dbReference>
<evidence type="ECO:0000256" key="1">
    <source>
        <dbReference type="ARBA" id="ARBA00001946"/>
    </source>
</evidence>
<accession>A0A916NM18</accession>
<proteinExistence type="predicted"/>
<feature type="domain" description="Endonuclease/exonuclease/phosphatase" evidence="8">
    <location>
        <begin position="17"/>
        <end position="268"/>
    </location>
</feature>
<dbReference type="GO" id="GO:0004518">
    <property type="term" value="F:nuclease activity"/>
    <property type="evidence" value="ECO:0007669"/>
    <property type="project" value="UniProtKB-KW"/>
</dbReference>
<evidence type="ECO:0000256" key="2">
    <source>
        <dbReference type="ARBA" id="ARBA00022722"/>
    </source>
</evidence>
<dbReference type="GO" id="GO:0003697">
    <property type="term" value="F:single-stranded DNA binding"/>
    <property type="evidence" value="ECO:0007669"/>
    <property type="project" value="TreeGrafter"/>
</dbReference>
<evidence type="ECO:0000256" key="3">
    <source>
        <dbReference type="ARBA" id="ARBA00022723"/>
    </source>
</evidence>
<keyword evidence="3" id="KW-0479">Metal-binding</keyword>
<comment type="caution">
    <text evidence="9">The sequence shown here is derived from an EMBL/GenBank/DDBJ whole genome shotgun (WGS) entry which is preliminary data.</text>
</comment>
<protein>
    <recommendedName>
        <fullName evidence="8">Endonuclease/exonuclease/phosphatase domain-containing protein</fullName>
    </recommendedName>
</protein>
<dbReference type="Pfam" id="PF03372">
    <property type="entry name" value="Exo_endo_phos"/>
    <property type="match status" value="1"/>
</dbReference>
<comment type="cofactor">
    <cofactor evidence="1">
        <name>Mg(2+)</name>
        <dbReference type="ChEBI" id="CHEBI:18420"/>
    </cofactor>
</comment>
<keyword evidence="5" id="KW-0378">Hydrolase</keyword>
<evidence type="ECO:0000259" key="8">
    <source>
        <dbReference type="Pfam" id="PF03372"/>
    </source>
</evidence>
<dbReference type="EMBL" id="CAJVAS010000064">
    <property type="protein sequence ID" value="CAG7651812.1"/>
    <property type="molecule type" value="Genomic_DNA"/>
</dbReference>
<dbReference type="Proteomes" id="UP000693672">
    <property type="component" value="Unassembled WGS sequence"/>
</dbReference>
<keyword evidence="7" id="KW-0234">DNA repair</keyword>
<keyword evidence="2" id="KW-0540">Nuclease</keyword>
<keyword evidence="6" id="KW-0460">Magnesium</keyword>
<evidence type="ECO:0000256" key="5">
    <source>
        <dbReference type="ARBA" id="ARBA00022801"/>
    </source>
</evidence>
<dbReference type="GO" id="GO:0070260">
    <property type="term" value="F:5'-tyrosyl-DNA phosphodiesterase activity"/>
    <property type="evidence" value="ECO:0007669"/>
    <property type="project" value="TreeGrafter"/>
</dbReference>
<keyword evidence="4" id="KW-0227">DNA damage</keyword>
<keyword evidence="10" id="KW-1185">Reference proteome</keyword>
<dbReference type="PANTHER" id="PTHR15822:SF4">
    <property type="entry name" value="TYROSYL-DNA PHOSPHODIESTERASE 2"/>
    <property type="match status" value="1"/>
</dbReference>
<dbReference type="GO" id="GO:0005737">
    <property type="term" value="C:cytoplasm"/>
    <property type="evidence" value="ECO:0007669"/>
    <property type="project" value="TreeGrafter"/>
</dbReference>
<evidence type="ECO:0000313" key="10">
    <source>
        <dbReference type="Proteomes" id="UP000693672"/>
    </source>
</evidence>
<evidence type="ECO:0000256" key="6">
    <source>
        <dbReference type="ARBA" id="ARBA00022842"/>
    </source>
</evidence>
<dbReference type="InterPro" id="IPR051547">
    <property type="entry name" value="TDP2-like"/>
</dbReference>
<name>A0A916NM18_9BACL</name>
<organism evidence="9 10">
    <name type="scientific">Paenibacillus solanacearum</name>
    <dbReference type="NCBI Taxonomy" id="2048548"/>
    <lineage>
        <taxon>Bacteria</taxon>
        <taxon>Bacillati</taxon>
        <taxon>Bacillota</taxon>
        <taxon>Bacilli</taxon>
        <taxon>Bacillales</taxon>
        <taxon>Paenibacillaceae</taxon>
        <taxon>Paenibacillus</taxon>
    </lineage>
</organism>
<evidence type="ECO:0000256" key="4">
    <source>
        <dbReference type="ARBA" id="ARBA00022763"/>
    </source>
</evidence>
<evidence type="ECO:0000256" key="7">
    <source>
        <dbReference type="ARBA" id="ARBA00023204"/>
    </source>
</evidence>